<dbReference type="InterPro" id="IPR003115">
    <property type="entry name" value="ParB_N"/>
</dbReference>
<dbReference type="InterPro" id="IPR036086">
    <property type="entry name" value="ParB/Sulfiredoxin_sf"/>
</dbReference>
<feature type="domain" description="ParB-like N-terminal" evidence="3">
    <location>
        <begin position="2"/>
        <end position="93"/>
    </location>
</feature>
<keyword evidence="5" id="KW-1185">Reference proteome</keyword>
<evidence type="ECO:0000256" key="1">
    <source>
        <dbReference type="ARBA" id="ARBA00006295"/>
    </source>
</evidence>
<sequence length="340" mass="38052">MIELPLDLIDEDTDQPRYQFDEEALQELMQSIEEIGLLSPIKVRTMDGGRYKIIYGNRRYKACKTLGLRKIPCIVSTVTNELDIYLEQIAENLTREGFSPIEEAEAFNKLLNDPKFTSSTKYLSSKLGKPEAYIKNKIELLKFGQAVKKLIVGGTEIKKGRLTEEQLLPIKDLPMEHRDPLAMIIARDELPVSDVKKISRLFKDKDISSGTKDKLLYKSGRDLLETWSVYEQNRAERAKPAAPKAAAVKEKKQEQAAAAAAPKQSAASSLESTLKGLLAAIPAHSPLSPEVMLTHEAILPADRVSFEHDVDQLIQNLQNHLEEWKKIKELAGSSSSNVSV</sequence>
<evidence type="ECO:0000313" key="5">
    <source>
        <dbReference type="Proteomes" id="UP001057877"/>
    </source>
</evidence>
<evidence type="ECO:0000259" key="3">
    <source>
        <dbReference type="SMART" id="SM00470"/>
    </source>
</evidence>
<dbReference type="Proteomes" id="UP001057877">
    <property type="component" value="Chromosome"/>
</dbReference>
<dbReference type="Pfam" id="PF17762">
    <property type="entry name" value="HTH_ParB"/>
    <property type="match status" value="1"/>
</dbReference>
<reference evidence="4" key="1">
    <citation type="submission" date="2022-01" db="EMBL/GenBank/DDBJ databases">
        <title>Paenibacillus spongiae sp. nov., isolated from marine sponge.</title>
        <authorList>
            <person name="Li Z."/>
            <person name="Zhang M."/>
        </authorList>
    </citation>
    <scope>NUCLEOTIDE SEQUENCE</scope>
    <source>
        <strain evidence="4">PHS-Z3</strain>
    </source>
</reference>
<gene>
    <name evidence="4" type="ORF">L1F29_25445</name>
</gene>
<organism evidence="4 5">
    <name type="scientific">Paenibacillus spongiae</name>
    <dbReference type="NCBI Taxonomy" id="2909671"/>
    <lineage>
        <taxon>Bacteria</taxon>
        <taxon>Bacillati</taxon>
        <taxon>Bacillota</taxon>
        <taxon>Bacilli</taxon>
        <taxon>Bacillales</taxon>
        <taxon>Paenibacillaceae</taxon>
        <taxon>Paenibacillus</taxon>
    </lineage>
</organism>
<dbReference type="SUPFAM" id="SSF110849">
    <property type="entry name" value="ParB/Sulfiredoxin"/>
    <property type="match status" value="1"/>
</dbReference>
<dbReference type="PANTHER" id="PTHR33375">
    <property type="entry name" value="CHROMOSOME-PARTITIONING PROTEIN PARB-RELATED"/>
    <property type="match status" value="1"/>
</dbReference>
<accession>A0ABY5S4D6</accession>
<dbReference type="RefSeq" id="WP_258384845.1">
    <property type="nucleotide sequence ID" value="NZ_CP091430.1"/>
</dbReference>
<evidence type="ECO:0000313" key="4">
    <source>
        <dbReference type="EMBL" id="UVI28757.1"/>
    </source>
</evidence>
<dbReference type="InterPro" id="IPR041468">
    <property type="entry name" value="HTH_ParB/Spo0J"/>
</dbReference>
<dbReference type="EMBL" id="CP091430">
    <property type="protein sequence ID" value="UVI28757.1"/>
    <property type="molecule type" value="Genomic_DNA"/>
</dbReference>
<keyword evidence="2" id="KW-0159">Chromosome partition</keyword>
<dbReference type="InterPro" id="IPR050336">
    <property type="entry name" value="Chromosome_partition/occlusion"/>
</dbReference>
<dbReference type="SMART" id="SM00470">
    <property type="entry name" value="ParB"/>
    <property type="match status" value="1"/>
</dbReference>
<protein>
    <submittedName>
        <fullName evidence="4">ParB/RepB/Spo0J family partition protein</fullName>
    </submittedName>
</protein>
<dbReference type="NCBIfam" id="TIGR00180">
    <property type="entry name" value="parB_part"/>
    <property type="match status" value="1"/>
</dbReference>
<proteinExistence type="inferred from homology"/>
<evidence type="ECO:0000256" key="2">
    <source>
        <dbReference type="ARBA" id="ARBA00022829"/>
    </source>
</evidence>
<comment type="similarity">
    <text evidence="1">Belongs to the ParB family.</text>
</comment>
<dbReference type="InterPro" id="IPR004437">
    <property type="entry name" value="ParB/RepB/Spo0J"/>
</dbReference>
<dbReference type="SUPFAM" id="SSF109709">
    <property type="entry name" value="KorB DNA-binding domain-like"/>
    <property type="match status" value="1"/>
</dbReference>
<dbReference type="Pfam" id="PF02195">
    <property type="entry name" value="ParB_N"/>
    <property type="match status" value="1"/>
</dbReference>
<dbReference type="Gene3D" id="3.90.1530.30">
    <property type="match status" value="1"/>
</dbReference>
<dbReference type="PANTHER" id="PTHR33375:SF1">
    <property type="entry name" value="CHROMOSOME-PARTITIONING PROTEIN PARB-RELATED"/>
    <property type="match status" value="1"/>
</dbReference>
<dbReference type="Gene3D" id="1.10.10.2830">
    <property type="match status" value="1"/>
</dbReference>
<name>A0ABY5S4D6_9BACL</name>